<organism evidence="1 2">
    <name type="scientific">Penicillium canariense</name>
    <dbReference type="NCBI Taxonomy" id="189055"/>
    <lineage>
        <taxon>Eukaryota</taxon>
        <taxon>Fungi</taxon>
        <taxon>Dikarya</taxon>
        <taxon>Ascomycota</taxon>
        <taxon>Pezizomycotina</taxon>
        <taxon>Eurotiomycetes</taxon>
        <taxon>Eurotiomycetidae</taxon>
        <taxon>Eurotiales</taxon>
        <taxon>Aspergillaceae</taxon>
        <taxon>Penicillium</taxon>
    </lineage>
</organism>
<accession>A0A9W9LMH2</accession>
<dbReference type="Proteomes" id="UP001149163">
    <property type="component" value="Unassembled WGS sequence"/>
</dbReference>
<proteinExistence type="predicted"/>
<protein>
    <submittedName>
        <fullName evidence="1">Uncharacterized protein</fullName>
    </submittedName>
</protein>
<dbReference type="EMBL" id="JAPQKN010000003">
    <property type="protein sequence ID" value="KAJ5166899.1"/>
    <property type="molecule type" value="Genomic_DNA"/>
</dbReference>
<comment type="caution">
    <text evidence="1">The sequence shown here is derived from an EMBL/GenBank/DDBJ whole genome shotgun (WGS) entry which is preliminary data.</text>
</comment>
<dbReference type="OrthoDB" id="5209368at2759"/>
<evidence type="ECO:0000313" key="2">
    <source>
        <dbReference type="Proteomes" id="UP001149163"/>
    </source>
</evidence>
<reference evidence="1" key="2">
    <citation type="journal article" date="2023" name="IMA Fungus">
        <title>Comparative genomic study of the Penicillium genus elucidates a diverse pangenome and 15 lateral gene transfer events.</title>
        <authorList>
            <person name="Petersen C."/>
            <person name="Sorensen T."/>
            <person name="Nielsen M.R."/>
            <person name="Sondergaard T.E."/>
            <person name="Sorensen J.L."/>
            <person name="Fitzpatrick D.A."/>
            <person name="Frisvad J.C."/>
            <person name="Nielsen K.L."/>
        </authorList>
    </citation>
    <scope>NUCLEOTIDE SEQUENCE</scope>
    <source>
        <strain evidence="1">IBT 26290</strain>
    </source>
</reference>
<sequence>MFRLFGNLWLDDPPDSVLTALDGALPLIRNLQQNITHGMHRSSNWSMDAAFKCYREEEYAWWKLHNVERSRKYLVHPSGRLDATVACHLFNPTFEIDEPCDGEIDDPSNPCIAQLHDVGLSAGNCLIFDHSARREDSRHCKMLYPPDLWDIHEAFVFALRSNIEAVVEICWGANVRERMLRRLQNNMCTLPLWGRYEGVTLYLELGEDKTSVRRFIIFVNHPQFFMFLKGTNVRAQAFRTEQGGRQDLMLEVASCLGNIVINAGFYKLSPLLLRPFRPTKAIREQRDTLKGQAYAELKAAFPGATLISSVKGTLSLSQKDHNELQGTKLPVIEHILKEHKIVTKDNIANDKALEEIRLQNVARFWGELHDVAVMFMPDASFNFAKKLECQQLINTIEASEGELYHWEELPASLAGLIQSQDGLRIDQHPIGSRKEAETAYRLLHCNGSPETFSIVGLAFAILITYAWSICRTPRDAINDLMVLRASSKGIVPRVCSSCNGRVLDDPFAYYAKNNVDYYVVKSSQTGCGLIDCTGRRVLLHPLDRSQSYVRALKKNLENIPNFRTRGGAEWEQYFLRRGQAELGEIPRTVELKCPREGCTGILEDDAPRWTIHSVPTVVLRQFTCPDCQRKGDWKPVNTAIKYITSETLSRTWGRFKKKGCDLAQYPRLADVYFAQGHITIRIAQLKEAKRLADESNAN</sequence>
<dbReference type="AlphaFoldDB" id="A0A9W9LMH2"/>
<dbReference type="GeneID" id="81426981"/>
<name>A0A9W9LMH2_9EURO</name>
<dbReference type="RefSeq" id="XP_056543360.1">
    <property type="nucleotide sequence ID" value="XM_056687805.1"/>
</dbReference>
<reference evidence="1" key="1">
    <citation type="submission" date="2022-11" db="EMBL/GenBank/DDBJ databases">
        <authorList>
            <person name="Petersen C."/>
        </authorList>
    </citation>
    <scope>NUCLEOTIDE SEQUENCE</scope>
    <source>
        <strain evidence="1">IBT 26290</strain>
    </source>
</reference>
<gene>
    <name evidence="1" type="ORF">N7482_005680</name>
</gene>
<keyword evidence="2" id="KW-1185">Reference proteome</keyword>
<evidence type="ECO:0000313" key="1">
    <source>
        <dbReference type="EMBL" id="KAJ5166899.1"/>
    </source>
</evidence>